<reference evidence="1" key="1">
    <citation type="submission" date="2020-11" db="EMBL/GenBank/DDBJ databases">
        <authorList>
            <person name="Tran Van P."/>
        </authorList>
    </citation>
    <scope>NUCLEOTIDE SEQUENCE</scope>
</reference>
<protein>
    <submittedName>
        <fullName evidence="1">Uncharacterized protein</fullName>
    </submittedName>
</protein>
<dbReference type="AlphaFoldDB" id="A0A7R9KX17"/>
<proteinExistence type="predicted"/>
<keyword evidence="2" id="KW-1185">Reference proteome</keyword>
<dbReference type="EMBL" id="CAJPIZ010007488">
    <property type="protein sequence ID" value="CAG2110343.1"/>
    <property type="molecule type" value="Genomic_DNA"/>
</dbReference>
<accession>A0A7R9KX17</accession>
<sequence>MVLTQASENHLDTCDAQFETDQVDYTYHDMVGYKNICNEYRNILRHKLESELHTFIQDLKYAQKFAGTFKTQLADCYRECTVAEYHAQIQLYTEYQRLYRESTDRYDLYYSDQTAGNIMNDNLSADLKHTINTFYRSLVKCKEWLESCLHRYGERLDEAYDSVGCFHRCINPMVKVYPKAMEYRFKGKFYPETLSKFYLETLILFKMSMLLRDVHPIETVKQKPSSVIQKVTVLRDVEALVIVLHVLHVAHLLHVLQTQVNVQLLRIDTNMLSKRNLDGSSNNFLTQLNQFHM</sequence>
<name>A0A7R9KX17_9ACAR</name>
<organism evidence="1">
    <name type="scientific">Medioppia subpectinata</name>
    <dbReference type="NCBI Taxonomy" id="1979941"/>
    <lineage>
        <taxon>Eukaryota</taxon>
        <taxon>Metazoa</taxon>
        <taxon>Ecdysozoa</taxon>
        <taxon>Arthropoda</taxon>
        <taxon>Chelicerata</taxon>
        <taxon>Arachnida</taxon>
        <taxon>Acari</taxon>
        <taxon>Acariformes</taxon>
        <taxon>Sarcoptiformes</taxon>
        <taxon>Oribatida</taxon>
        <taxon>Brachypylina</taxon>
        <taxon>Oppioidea</taxon>
        <taxon>Oppiidae</taxon>
        <taxon>Medioppia</taxon>
    </lineage>
</organism>
<dbReference type="EMBL" id="OC862063">
    <property type="protein sequence ID" value="CAD7629913.1"/>
    <property type="molecule type" value="Genomic_DNA"/>
</dbReference>
<evidence type="ECO:0000313" key="1">
    <source>
        <dbReference type="EMBL" id="CAD7629913.1"/>
    </source>
</evidence>
<dbReference type="Proteomes" id="UP000759131">
    <property type="component" value="Unassembled WGS sequence"/>
</dbReference>
<gene>
    <name evidence="1" type="ORF">OSB1V03_LOCUS10327</name>
</gene>
<evidence type="ECO:0000313" key="2">
    <source>
        <dbReference type="Proteomes" id="UP000759131"/>
    </source>
</evidence>